<feature type="chain" id="PRO_5045468165" evidence="11">
    <location>
        <begin position="32"/>
        <end position="594"/>
    </location>
</feature>
<sequence>MVGPQSCTCGRGPFCVHLLFVMLRVFQLSQTDGMITSRTLKNYEVEALLIAYQARRESQVHAYSARKNVEPPESSGKSQPAFSSGMEGSKSRKKAKRSIRSLTEVKDDVEEKEEEETKEEDVCPICLLEMSEGESLVTCVAGCQNSLHQHCMSIWAEECHRQSEPLVCPLCRFQWSSYQGSTCSVSRVHPDLASLEGTEGQGRSSCDGKCDGDDAVSAGLKPRVDDSCELSRAPSDDISCSCDSGILENLVTKCSIDDRMGSSSSGSGSRATTSLLPASCDPARVSCRIPCIPALSTAEEAPESVCVDDEHKNCRCSTEYLEGVHWIKGKLLGAGAYSSCYHVQDTKTGTLMAVKQLSFCRNAQDDQVKAIREIEWEIATMTQLEHAHVVRVYGASRRAKHFNLFAEWMAGGSVACLLAEYGAFSDAVVTDYVRQVLLGLVYLHDKKILHRDLKGANLLVDSTGQRLKIADFGIAARLAASATAPGEFEKQPVGTWAFMAPEVLRGEDYGRSCDIWAVGCCVIEMSSAQPPWGATDISNHFQLWWKIGNSKTPPPLPDRLCAELKNFAMQCMKMCPKERPAARELVQWPIFVDV</sequence>
<dbReference type="SUPFAM" id="SSF56112">
    <property type="entry name" value="Protein kinase-like (PK-like)"/>
    <property type="match status" value="1"/>
</dbReference>
<keyword evidence="1" id="KW-0808">Transferase</keyword>
<evidence type="ECO:0000256" key="7">
    <source>
        <dbReference type="ARBA" id="ARBA00022840"/>
    </source>
</evidence>
<keyword evidence="5" id="KW-0418">Kinase</keyword>
<dbReference type="PROSITE" id="PS00108">
    <property type="entry name" value="PROTEIN_KINASE_ST"/>
    <property type="match status" value="1"/>
</dbReference>
<evidence type="ECO:0000313" key="15">
    <source>
        <dbReference type="RefSeq" id="XP_014662273.1"/>
    </source>
</evidence>
<feature type="binding site" evidence="9">
    <location>
        <position position="355"/>
    </location>
    <ligand>
        <name>ATP</name>
        <dbReference type="ChEBI" id="CHEBI:30616"/>
    </ligand>
</feature>
<dbReference type="Gene3D" id="3.30.200.20">
    <property type="entry name" value="Phosphorylase Kinase, domain 1"/>
    <property type="match status" value="1"/>
</dbReference>
<evidence type="ECO:0000256" key="2">
    <source>
        <dbReference type="ARBA" id="ARBA00022723"/>
    </source>
</evidence>
<gene>
    <name evidence="15" type="primary">LOC106805258</name>
</gene>
<dbReference type="InterPro" id="IPR013083">
    <property type="entry name" value="Znf_RING/FYVE/PHD"/>
</dbReference>
<dbReference type="Proteomes" id="UP000695022">
    <property type="component" value="Unplaced"/>
</dbReference>
<keyword evidence="2" id="KW-0479">Metal-binding</keyword>
<evidence type="ECO:0000256" key="5">
    <source>
        <dbReference type="ARBA" id="ARBA00022777"/>
    </source>
</evidence>
<dbReference type="SMART" id="SM00220">
    <property type="entry name" value="S_TKc"/>
    <property type="match status" value="1"/>
</dbReference>
<keyword evidence="4 8" id="KW-0863">Zinc-finger</keyword>
<keyword evidence="11" id="KW-0732">Signal</keyword>
<dbReference type="InterPro" id="IPR017441">
    <property type="entry name" value="Protein_kinase_ATP_BS"/>
</dbReference>
<dbReference type="Gene3D" id="1.10.510.10">
    <property type="entry name" value="Transferase(Phosphotransferase) domain 1"/>
    <property type="match status" value="1"/>
</dbReference>
<dbReference type="PROSITE" id="PS50011">
    <property type="entry name" value="PROTEIN_KINASE_DOM"/>
    <property type="match status" value="1"/>
</dbReference>
<protein>
    <submittedName>
        <fullName evidence="15">Mitogen-activated protein kinase kinase kinase 1-like</fullName>
    </submittedName>
</protein>
<dbReference type="PROSITE" id="PS50089">
    <property type="entry name" value="ZF_RING_2"/>
    <property type="match status" value="1"/>
</dbReference>
<evidence type="ECO:0000256" key="9">
    <source>
        <dbReference type="PROSITE-ProRule" id="PRU10141"/>
    </source>
</evidence>
<feature type="domain" description="Protein kinase" evidence="12">
    <location>
        <begin position="326"/>
        <end position="591"/>
    </location>
</feature>
<reference evidence="15" key="1">
    <citation type="submission" date="2025-08" db="UniProtKB">
        <authorList>
            <consortium name="RefSeq"/>
        </authorList>
    </citation>
    <scope>IDENTIFICATION</scope>
</reference>
<dbReference type="InterPro" id="IPR019786">
    <property type="entry name" value="Zinc_finger_PHD-type_CS"/>
</dbReference>
<dbReference type="GeneID" id="106805258"/>
<feature type="signal peptide" evidence="11">
    <location>
        <begin position="1"/>
        <end position="31"/>
    </location>
</feature>
<evidence type="ECO:0000256" key="6">
    <source>
        <dbReference type="ARBA" id="ARBA00022833"/>
    </source>
</evidence>
<evidence type="ECO:0000259" key="13">
    <source>
        <dbReference type="PROSITE" id="PS50089"/>
    </source>
</evidence>
<evidence type="ECO:0000256" key="4">
    <source>
        <dbReference type="ARBA" id="ARBA00022771"/>
    </source>
</evidence>
<accession>A0ABM1DQQ2</accession>
<dbReference type="InterPro" id="IPR050538">
    <property type="entry name" value="MAP_kinase_kinase_kinase"/>
</dbReference>
<feature type="domain" description="RING-type" evidence="13">
    <location>
        <begin position="123"/>
        <end position="172"/>
    </location>
</feature>
<evidence type="ECO:0000256" key="1">
    <source>
        <dbReference type="ARBA" id="ARBA00022679"/>
    </source>
</evidence>
<evidence type="ECO:0000256" key="3">
    <source>
        <dbReference type="ARBA" id="ARBA00022741"/>
    </source>
</evidence>
<keyword evidence="3 9" id="KW-0547">Nucleotide-binding</keyword>
<name>A0ABM1DQQ2_PRICU</name>
<keyword evidence="6" id="KW-0862">Zinc</keyword>
<evidence type="ECO:0000256" key="11">
    <source>
        <dbReference type="SAM" id="SignalP"/>
    </source>
</evidence>
<keyword evidence="14" id="KW-1185">Reference proteome</keyword>
<keyword evidence="7 9" id="KW-0067">ATP-binding</keyword>
<dbReference type="Pfam" id="PF00069">
    <property type="entry name" value="Pkinase"/>
    <property type="match status" value="1"/>
</dbReference>
<dbReference type="InterPro" id="IPR008271">
    <property type="entry name" value="Ser/Thr_kinase_AS"/>
</dbReference>
<dbReference type="InterPro" id="IPR011009">
    <property type="entry name" value="Kinase-like_dom_sf"/>
</dbReference>
<evidence type="ECO:0000313" key="14">
    <source>
        <dbReference type="Proteomes" id="UP000695022"/>
    </source>
</evidence>
<evidence type="ECO:0000259" key="12">
    <source>
        <dbReference type="PROSITE" id="PS50011"/>
    </source>
</evidence>
<feature type="region of interest" description="Disordered" evidence="10">
    <location>
        <begin position="63"/>
        <end position="114"/>
    </location>
</feature>
<dbReference type="RefSeq" id="XP_014662273.1">
    <property type="nucleotide sequence ID" value="XM_014806787.1"/>
</dbReference>
<dbReference type="SUPFAM" id="SSF57850">
    <property type="entry name" value="RING/U-box"/>
    <property type="match status" value="1"/>
</dbReference>
<evidence type="ECO:0000256" key="8">
    <source>
        <dbReference type="PROSITE-ProRule" id="PRU00175"/>
    </source>
</evidence>
<proteinExistence type="predicted"/>
<organism evidence="14 15">
    <name type="scientific">Priapulus caudatus</name>
    <name type="common">Priapulid worm</name>
    <dbReference type="NCBI Taxonomy" id="37621"/>
    <lineage>
        <taxon>Eukaryota</taxon>
        <taxon>Metazoa</taxon>
        <taxon>Ecdysozoa</taxon>
        <taxon>Scalidophora</taxon>
        <taxon>Priapulida</taxon>
        <taxon>Priapulimorpha</taxon>
        <taxon>Priapulimorphida</taxon>
        <taxon>Priapulidae</taxon>
        <taxon>Priapulus</taxon>
    </lineage>
</organism>
<dbReference type="InterPro" id="IPR000719">
    <property type="entry name" value="Prot_kinase_dom"/>
</dbReference>
<dbReference type="Gene3D" id="3.30.40.10">
    <property type="entry name" value="Zinc/RING finger domain, C3HC4 (zinc finger)"/>
    <property type="match status" value="1"/>
</dbReference>
<dbReference type="PROSITE" id="PS00107">
    <property type="entry name" value="PROTEIN_KINASE_ATP"/>
    <property type="match status" value="1"/>
</dbReference>
<dbReference type="InterPro" id="IPR001841">
    <property type="entry name" value="Znf_RING"/>
</dbReference>
<dbReference type="PANTHER" id="PTHR48016">
    <property type="entry name" value="MAP KINASE KINASE KINASE SSK2-RELATED-RELATED"/>
    <property type="match status" value="1"/>
</dbReference>
<dbReference type="PROSITE" id="PS01359">
    <property type="entry name" value="ZF_PHD_1"/>
    <property type="match status" value="1"/>
</dbReference>
<evidence type="ECO:0000256" key="10">
    <source>
        <dbReference type="SAM" id="MobiDB-lite"/>
    </source>
</evidence>
<dbReference type="CDD" id="cd16494">
    <property type="entry name" value="RING-CH-C4HC3_ZSWM2"/>
    <property type="match status" value="1"/>
</dbReference>